<dbReference type="Proteomes" id="UP000003688">
    <property type="component" value="Unassembled WGS sequence"/>
</dbReference>
<keyword evidence="1" id="KW-0808">Transferase</keyword>
<dbReference type="InterPro" id="IPR003018">
    <property type="entry name" value="GAF"/>
</dbReference>
<dbReference type="GO" id="GO:0016020">
    <property type="term" value="C:membrane"/>
    <property type="evidence" value="ECO:0007669"/>
    <property type="project" value="InterPro"/>
</dbReference>
<dbReference type="STRING" id="320771.Cflav_PD0200"/>
<dbReference type="InterPro" id="IPR000014">
    <property type="entry name" value="PAS"/>
</dbReference>
<reference evidence="10 11" key="1">
    <citation type="journal article" date="2011" name="J. Bacteriol.">
        <title>Genome sequence of 'Pedosphaera parvula' Ellin514, an aerobic Verrucomicrobial isolate from pasture soil.</title>
        <authorList>
            <person name="Kant R."/>
            <person name="van Passel M.W."/>
            <person name="Sangwan P."/>
            <person name="Palva A."/>
            <person name="Lucas S."/>
            <person name="Copeland A."/>
            <person name="Lapidus A."/>
            <person name="Glavina Del Rio T."/>
            <person name="Dalin E."/>
            <person name="Tice H."/>
            <person name="Bruce D."/>
            <person name="Goodwin L."/>
            <person name="Pitluck S."/>
            <person name="Chertkov O."/>
            <person name="Larimer F.W."/>
            <person name="Land M.L."/>
            <person name="Hauser L."/>
            <person name="Brettin T.S."/>
            <person name="Detter J.C."/>
            <person name="Han S."/>
            <person name="de Vos W.M."/>
            <person name="Janssen P.H."/>
            <person name="Smidt H."/>
        </authorList>
    </citation>
    <scope>NUCLEOTIDE SEQUENCE [LARGE SCALE GENOMIC DNA]</scope>
    <source>
        <strain evidence="10 11">Ellin514</strain>
    </source>
</reference>
<dbReference type="Gene3D" id="1.20.5.1930">
    <property type="match status" value="1"/>
</dbReference>
<dbReference type="InterPro" id="IPR001789">
    <property type="entry name" value="Sig_transdc_resp-reg_receiver"/>
</dbReference>
<feature type="domain" description="Response regulatory" evidence="7">
    <location>
        <begin position="6"/>
        <end position="122"/>
    </location>
</feature>
<evidence type="ECO:0000313" key="10">
    <source>
        <dbReference type="EMBL" id="EEF57193.1"/>
    </source>
</evidence>
<evidence type="ECO:0000256" key="2">
    <source>
        <dbReference type="ARBA" id="ARBA00022777"/>
    </source>
</evidence>
<dbReference type="Pfam" id="PF13185">
    <property type="entry name" value="GAF_2"/>
    <property type="match status" value="1"/>
</dbReference>
<dbReference type="CDD" id="cd00156">
    <property type="entry name" value="REC"/>
    <property type="match status" value="1"/>
</dbReference>
<evidence type="ECO:0000256" key="4">
    <source>
        <dbReference type="PROSITE-ProRule" id="PRU00169"/>
    </source>
</evidence>
<sequence>MGKTLRVLIVEDSAADVLLVIRHLHKGGYEVVHEQVDTEAAFITQLQAKEWDVIIADYSLPRFSAIRALKLLQNTRIDLPFIIVSGAIGEEVAVAAMKSGAHDYLLKNSLARLIPVIDRELGEAQVRRERRQAEEAYHRLAAIVESSGDAIFGEELDGTVTSWNQGAERIFGYQAEEVKGRSLLLMIPPERREAEAKLNRRERVSPFETVMIRKDGRRIDVSVTISPITDAMGNIVGVSNIARDITERKRAESYMAALSKLGQSLSSASTPVEAARVISRIAEEIFRWDAFVLDLYSPESREIQTVLNIDTIEGMREEVGSSYVDKRPSSTARRIIENGAELILRDQGHAEIPGTIPFGDITKRSASMMFVPIRYQAKVIGILSVQSYKMGAYGQGDLSTFQTLADYCGGALERIRVREALRHSEDRFRRVVESNMIGIFFWQENGRIFEANDKYLSMVGFTRGDLELGQVDWRKMTPPEYAVRDQQILKRLEVSGICEPVEKEYVRKDGFRIPVLIGAASLGEGSNEGVCFVVDITERKQAEVELTKSREELRALAAHLQFIREEERKHITREIHDELGQSLTGFKMDLAWMRARLLGEDSKASRQQLIDKIENMARLIDETANVVRRLCTELRPGVLDDLGLTAAIEWQIREYQNRTGIRCSTEIESGDLGVDAERSTALFRIFQELMTNTARHAQASRVEVSLKRIGSEIVLEVRDNGRGIKENEKAGTKSLGLVGMRERALVLGGELEIAGKPGRGTMVRVRVPLAGRHQKTEKLEFQKLSELGETRESKK</sequence>
<dbReference type="InterPro" id="IPR000700">
    <property type="entry name" value="PAS-assoc_C"/>
</dbReference>
<dbReference type="Pfam" id="PF07730">
    <property type="entry name" value="HisKA_3"/>
    <property type="match status" value="1"/>
</dbReference>
<dbReference type="Gene3D" id="3.30.450.40">
    <property type="match status" value="1"/>
</dbReference>
<dbReference type="Gene3D" id="3.40.50.2300">
    <property type="match status" value="1"/>
</dbReference>
<dbReference type="GO" id="GO:0000155">
    <property type="term" value="F:phosphorelay sensor kinase activity"/>
    <property type="evidence" value="ECO:0007669"/>
    <property type="project" value="InterPro"/>
</dbReference>
<gene>
    <name evidence="10" type="ORF">Cflav_PD0200</name>
</gene>
<dbReference type="AlphaFoldDB" id="B9XSJ3"/>
<organism evidence="10 11">
    <name type="scientific">Pedosphaera parvula (strain Ellin514)</name>
    <dbReference type="NCBI Taxonomy" id="320771"/>
    <lineage>
        <taxon>Bacteria</taxon>
        <taxon>Pseudomonadati</taxon>
        <taxon>Verrucomicrobiota</taxon>
        <taxon>Pedosphaerae</taxon>
        <taxon>Pedosphaerales</taxon>
        <taxon>Pedosphaeraceae</taxon>
        <taxon>Pedosphaera</taxon>
    </lineage>
</organism>
<evidence type="ECO:0000256" key="1">
    <source>
        <dbReference type="ARBA" id="ARBA00022679"/>
    </source>
</evidence>
<dbReference type="SMART" id="SM00065">
    <property type="entry name" value="GAF"/>
    <property type="match status" value="1"/>
</dbReference>
<dbReference type="PANTHER" id="PTHR24421">
    <property type="entry name" value="NITRATE/NITRITE SENSOR PROTEIN NARX-RELATED"/>
    <property type="match status" value="1"/>
</dbReference>
<evidence type="ECO:0000259" key="8">
    <source>
        <dbReference type="PROSITE" id="PS50112"/>
    </source>
</evidence>
<dbReference type="GO" id="GO:0046983">
    <property type="term" value="F:protein dimerization activity"/>
    <property type="evidence" value="ECO:0007669"/>
    <property type="project" value="InterPro"/>
</dbReference>
<dbReference type="SUPFAM" id="SSF55781">
    <property type="entry name" value="GAF domain-like"/>
    <property type="match status" value="1"/>
</dbReference>
<keyword evidence="11" id="KW-1185">Reference proteome</keyword>
<feature type="domain" description="Histidine kinase" evidence="6">
    <location>
        <begin position="574"/>
        <end position="771"/>
    </location>
</feature>
<dbReference type="Gene3D" id="3.30.565.10">
    <property type="entry name" value="Histidine kinase-like ATPase, C-terminal domain"/>
    <property type="match status" value="1"/>
</dbReference>
<dbReference type="Pfam" id="PF02518">
    <property type="entry name" value="HATPase_c"/>
    <property type="match status" value="1"/>
</dbReference>
<dbReference type="InterPro" id="IPR050482">
    <property type="entry name" value="Sensor_HK_TwoCompSys"/>
</dbReference>
<dbReference type="InterPro" id="IPR001610">
    <property type="entry name" value="PAC"/>
</dbReference>
<dbReference type="PROSITE" id="PS50110">
    <property type="entry name" value="RESPONSE_REGULATORY"/>
    <property type="match status" value="1"/>
</dbReference>
<dbReference type="InterPro" id="IPR035965">
    <property type="entry name" value="PAS-like_dom_sf"/>
</dbReference>
<feature type="coiled-coil region" evidence="5">
    <location>
        <begin position="539"/>
        <end position="566"/>
    </location>
</feature>
<dbReference type="InterPro" id="IPR029016">
    <property type="entry name" value="GAF-like_dom_sf"/>
</dbReference>
<dbReference type="EMBL" id="ABOX02000081">
    <property type="protein sequence ID" value="EEF57193.1"/>
    <property type="molecule type" value="Genomic_DNA"/>
</dbReference>
<dbReference type="PROSITE" id="PS50109">
    <property type="entry name" value="HIS_KIN"/>
    <property type="match status" value="1"/>
</dbReference>
<dbReference type="SMART" id="SM00387">
    <property type="entry name" value="HATPase_c"/>
    <property type="match status" value="1"/>
</dbReference>
<protein>
    <submittedName>
        <fullName evidence="10">Multi-sensor signal transduction histidine kinase</fullName>
    </submittedName>
</protein>
<dbReference type="PROSITE" id="PS50112">
    <property type="entry name" value="PAS"/>
    <property type="match status" value="2"/>
</dbReference>
<keyword evidence="2 10" id="KW-0418">Kinase</keyword>
<dbReference type="InterPro" id="IPR003594">
    <property type="entry name" value="HATPase_dom"/>
</dbReference>
<dbReference type="Pfam" id="PF13426">
    <property type="entry name" value="PAS_9"/>
    <property type="match status" value="2"/>
</dbReference>
<dbReference type="SMART" id="SM00091">
    <property type="entry name" value="PAS"/>
    <property type="match status" value="2"/>
</dbReference>
<feature type="domain" description="PAS" evidence="8">
    <location>
        <begin position="424"/>
        <end position="466"/>
    </location>
</feature>
<dbReference type="CDD" id="cd00130">
    <property type="entry name" value="PAS"/>
    <property type="match status" value="2"/>
</dbReference>
<dbReference type="SUPFAM" id="SSF52172">
    <property type="entry name" value="CheY-like"/>
    <property type="match status" value="1"/>
</dbReference>
<accession>B9XSJ3</accession>
<comment type="caution">
    <text evidence="10">The sequence shown here is derived from an EMBL/GenBank/DDBJ whole genome shotgun (WGS) entry which is preliminary data.</text>
</comment>
<keyword evidence="4" id="KW-0597">Phosphoprotein</keyword>
<dbReference type="SMART" id="SM00086">
    <property type="entry name" value="PAC"/>
    <property type="match status" value="2"/>
</dbReference>
<dbReference type="Pfam" id="PF00072">
    <property type="entry name" value="Response_reg"/>
    <property type="match status" value="1"/>
</dbReference>
<evidence type="ECO:0000256" key="3">
    <source>
        <dbReference type="ARBA" id="ARBA00023012"/>
    </source>
</evidence>
<feature type="domain" description="PAS" evidence="8">
    <location>
        <begin position="136"/>
        <end position="193"/>
    </location>
</feature>
<dbReference type="InterPro" id="IPR011006">
    <property type="entry name" value="CheY-like_superfamily"/>
</dbReference>
<evidence type="ECO:0000259" key="9">
    <source>
        <dbReference type="PROSITE" id="PS50113"/>
    </source>
</evidence>
<evidence type="ECO:0000256" key="5">
    <source>
        <dbReference type="SAM" id="Coils"/>
    </source>
</evidence>
<dbReference type="SUPFAM" id="SSF55785">
    <property type="entry name" value="PYP-like sensor domain (PAS domain)"/>
    <property type="match status" value="2"/>
</dbReference>
<dbReference type="NCBIfam" id="TIGR00229">
    <property type="entry name" value="sensory_box"/>
    <property type="match status" value="2"/>
</dbReference>
<feature type="domain" description="PAC" evidence="9">
    <location>
        <begin position="205"/>
        <end position="257"/>
    </location>
</feature>
<dbReference type="InterPro" id="IPR011712">
    <property type="entry name" value="Sig_transdc_His_kin_sub3_dim/P"/>
</dbReference>
<dbReference type="InterPro" id="IPR036890">
    <property type="entry name" value="HATPase_C_sf"/>
</dbReference>
<dbReference type="SMART" id="SM00448">
    <property type="entry name" value="REC"/>
    <property type="match status" value="1"/>
</dbReference>
<dbReference type="CDD" id="cd16917">
    <property type="entry name" value="HATPase_UhpB-NarQ-NarX-like"/>
    <property type="match status" value="1"/>
</dbReference>
<dbReference type="PROSITE" id="PS50113">
    <property type="entry name" value="PAC"/>
    <property type="match status" value="1"/>
</dbReference>
<dbReference type="Gene3D" id="3.30.450.20">
    <property type="entry name" value="PAS domain"/>
    <property type="match status" value="2"/>
</dbReference>
<name>B9XSJ3_PEDPL</name>
<feature type="modified residue" description="4-aspartylphosphate" evidence="4">
    <location>
        <position position="57"/>
    </location>
</feature>
<dbReference type="SUPFAM" id="SSF55874">
    <property type="entry name" value="ATPase domain of HSP90 chaperone/DNA topoisomerase II/histidine kinase"/>
    <property type="match status" value="1"/>
</dbReference>
<evidence type="ECO:0000259" key="6">
    <source>
        <dbReference type="PROSITE" id="PS50109"/>
    </source>
</evidence>
<keyword evidence="3" id="KW-0902">Two-component regulatory system</keyword>
<dbReference type="InterPro" id="IPR005467">
    <property type="entry name" value="His_kinase_dom"/>
</dbReference>
<dbReference type="RefSeq" id="WP_007418776.1">
    <property type="nucleotide sequence ID" value="NZ_ABOX02000081.1"/>
</dbReference>
<dbReference type="PANTHER" id="PTHR24421:SF59">
    <property type="entry name" value="OXYGEN SENSOR HISTIDINE KINASE NREB"/>
    <property type="match status" value="1"/>
</dbReference>
<dbReference type="OrthoDB" id="6231at2"/>
<keyword evidence="5" id="KW-0175">Coiled coil</keyword>
<proteinExistence type="predicted"/>
<evidence type="ECO:0000313" key="11">
    <source>
        <dbReference type="Proteomes" id="UP000003688"/>
    </source>
</evidence>
<evidence type="ECO:0000259" key="7">
    <source>
        <dbReference type="PROSITE" id="PS50110"/>
    </source>
</evidence>